<dbReference type="AlphaFoldDB" id="A0A480ANY5"/>
<reference evidence="6" key="1">
    <citation type="submission" date="2019-03" db="EMBL/GenBank/DDBJ databases">
        <title>Aquabacterium pictum sp.nov., the first bacteriochlorophyll a-containing freshwater bacterium in the genus Aquabacterium of the class Betaproteobacteria.</title>
        <authorList>
            <person name="Hirose S."/>
            <person name="Tank M."/>
            <person name="Hara E."/>
            <person name="Tamaki H."/>
            <person name="Takaichi S."/>
            <person name="Haruta S."/>
            <person name="Hanada S."/>
        </authorList>
    </citation>
    <scope>NUCLEOTIDE SEQUENCE [LARGE SCALE GENOMIC DNA]</scope>
    <source>
        <strain evidence="6">W35</strain>
    </source>
</reference>
<comment type="caution">
    <text evidence="5">The sequence shown here is derived from an EMBL/GenBank/DDBJ whole genome shotgun (WGS) entry which is preliminary data.</text>
</comment>
<dbReference type="GO" id="GO:0003677">
    <property type="term" value="F:DNA binding"/>
    <property type="evidence" value="ECO:0007669"/>
    <property type="project" value="UniProtKB-KW"/>
</dbReference>
<organism evidence="5 6">
    <name type="scientific">Pseudaquabacterium pictum</name>
    <dbReference type="NCBI Taxonomy" id="2315236"/>
    <lineage>
        <taxon>Bacteria</taxon>
        <taxon>Pseudomonadati</taxon>
        <taxon>Pseudomonadota</taxon>
        <taxon>Betaproteobacteria</taxon>
        <taxon>Burkholderiales</taxon>
        <taxon>Sphaerotilaceae</taxon>
        <taxon>Pseudaquabacterium</taxon>
    </lineage>
</organism>
<dbReference type="Proteomes" id="UP000301751">
    <property type="component" value="Unassembled WGS sequence"/>
</dbReference>
<evidence type="ECO:0000259" key="4">
    <source>
        <dbReference type="PROSITE" id="PS50995"/>
    </source>
</evidence>
<dbReference type="PROSITE" id="PS50995">
    <property type="entry name" value="HTH_MARR_2"/>
    <property type="match status" value="1"/>
</dbReference>
<evidence type="ECO:0000313" key="6">
    <source>
        <dbReference type="Proteomes" id="UP000301751"/>
    </source>
</evidence>
<evidence type="ECO:0000313" key="5">
    <source>
        <dbReference type="EMBL" id="GCL62077.1"/>
    </source>
</evidence>
<dbReference type="PROSITE" id="PS01117">
    <property type="entry name" value="HTH_MARR_1"/>
    <property type="match status" value="1"/>
</dbReference>
<dbReference type="Gene3D" id="1.10.10.10">
    <property type="entry name" value="Winged helix-like DNA-binding domain superfamily/Winged helix DNA-binding domain"/>
    <property type="match status" value="1"/>
</dbReference>
<keyword evidence="3" id="KW-0804">Transcription</keyword>
<dbReference type="GO" id="GO:0006950">
    <property type="term" value="P:response to stress"/>
    <property type="evidence" value="ECO:0007669"/>
    <property type="project" value="TreeGrafter"/>
</dbReference>
<name>A0A480ANY5_9BURK</name>
<evidence type="ECO:0000256" key="1">
    <source>
        <dbReference type="ARBA" id="ARBA00023015"/>
    </source>
</evidence>
<proteinExistence type="predicted"/>
<dbReference type="GO" id="GO:0003700">
    <property type="term" value="F:DNA-binding transcription factor activity"/>
    <property type="evidence" value="ECO:0007669"/>
    <property type="project" value="InterPro"/>
</dbReference>
<dbReference type="InterPro" id="IPR023187">
    <property type="entry name" value="Tscrpt_reg_MarR-type_CS"/>
</dbReference>
<dbReference type="RefSeq" id="WP_137731823.1">
    <property type="nucleotide sequence ID" value="NZ_BJCL01000002.1"/>
</dbReference>
<keyword evidence="1" id="KW-0805">Transcription regulation</keyword>
<protein>
    <submittedName>
        <fullName evidence="5">MarR family transcriptional regulator</fullName>
    </submittedName>
</protein>
<dbReference type="SUPFAM" id="SSF46785">
    <property type="entry name" value="Winged helix' DNA-binding domain"/>
    <property type="match status" value="1"/>
</dbReference>
<sequence length="161" mass="17419">MADPAPTTAAFYTPETIRPDNNIGLLMKRALQSIRQTIDRELAPHDLTQAQWLPLVRIAHGGCTTIAALARDQAIDPGAMTRAVDRLEAKGLLRRERSAADRRVVTLVLTESGRAAAALVPPVAVQVLNAHLAGFSPAEWQQLIGLLHRLLANGDTLREPA</sequence>
<dbReference type="EMBL" id="BJCL01000002">
    <property type="protein sequence ID" value="GCL62077.1"/>
    <property type="molecule type" value="Genomic_DNA"/>
</dbReference>
<dbReference type="InterPro" id="IPR000835">
    <property type="entry name" value="HTH_MarR-typ"/>
</dbReference>
<dbReference type="PRINTS" id="PR00598">
    <property type="entry name" value="HTHMARR"/>
</dbReference>
<keyword evidence="2" id="KW-0238">DNA-binding</keyword>
<feature type="domain" description="HTH marR-type" evidence="4">
    <location>
        <begin position="20"/>
        <end position="152"/>
    </location>
</feature>
<evidence type="ECO:0000256" key="3">
    <source>
        <dbReference type="ARBA" id="ARBA00023163"/>
    </source>
</evidence>
<evidence type="ECO:0000256" key="2">
    <source>
        <dbReference type="ARBA" id="ARBA00023125"/>
    </source>
</evidence>
<dbReference type="PANTHER" id="PTHR33164:SF64">
    <property type="entry name" value="TRANSCRIPTIONAL REGULATOR SLYA"/>
    <property type="match status" value="1"/>
</dbReference>
<dbReference type="PANTHER" id="PTHR33164">
    <property type="entry name" value="TRANSCRIPTIONAL REGULATOR, MARR FAMILY"/>
    <property type="match status" value="1"/>
</dbReference>
<dbReference type="InterPro" id="IPR036390">
    <property type="entry name" value="WH_DNA-bd_sf"/>
</dbReference>
<dbReference type="InterPro" id="IPR036388">
    <property type="entry name" value="WH-like_DNA-bd_sf"/>
</dbReference>
<dbReference type="OrthoDB" id="6195716at2"/>
<accession>A0A480ANY5</accession>
<gene>
    <name evidence="5" type="ORF">AQPW35_11580</name>
</gene>
<dbReference type="InterPro" id="IPR039422">
    <property type="entry name" value="MarR/SlyA-like"/>
</dbReference>
<dbReference type="Pfam" id="PF01047">
    <property type="entry name" value="MarR"/>
    <property type="match status" value="1"/>
</dbReference>
<keyword evidence="6" id="KW-1185">Reference proteome</keyword>
<dbReference type="SMART" id="SM00347">
    <property type="entry name" value="HTH_MARR"/>
    <property type="match status" value="1"/>
</dbReference>